<accession>A0ABN1UAQ6</accession>
<keyword evidence="3" id="KW-1185">Reference proteome</keyword>
<organism evidence="2 3">
    <name type="scientific">Kitasatospora arboriphila</name>
    <dbReference type="NCBI Taxonomy" id="258052"/>
    <lineage>
        <taxon>Bacteria</taxon>
        <taxon>Bacillati</taxon>
        <taxon>Actinomycetota</taxon>
        <taxon>Actinomycetes</taxon>
        <taxon>Kitasatosporales</taxon>
        <taxon>Streptomycetaceae</taxon>
        <taxon>Kitasatospora</taxon>
    </lineage>
</organism>
<evidence type="ECO:0000313" key="3">
    <source>
        <dbReference type="Proteomes" id="UP001499987"/>
    </source>
</evidence>
<evidence type="ECO:0008006" key="4">
    <source>
        <dbReference type="Google" id="ProtNLM"/>
    </source>
</evidence>
<name>A0ABN1UAQ6_9ACTN</name>
<evidence type="ECO:0000313" key="2">
    <source>
        <dbReference type="EMBL" id="GAA1128844.1"/>
    </source>
</evidence>
<feature type="region of interest" description="Disordered" evidence="1">
    <location>
        <begin position="121"/>
        <end position="147"/>
    </location>
</feature>
<comment type="caution">
    <text evidence="2">The sequence shown here is derived from an EMBL/GenBank/DDBJ whole genome shotgun (WGS) entry which is preliminary data.</text>
</comment>
<proteinExistence type="predicted"/>
<gene>
    <name evidence="2" type="ORF">GCM10009663_77640</name>
</gene>
<dbReference type="EMBL" id="BAAALD010000188">
    <property type="protein sequence ID" value="GAA1128844.1"/>
    <property type="molecule type" value="Genomic_DNA"/>
</dbReference>
<protein>
    <recommendedName>
        <fullName evidence="4">Tn3 transposase DDE domain-containing protein</fullName>
    </recommendedName>
</protein>
<dbReference type="Proteomes" id="UP001499987">
    <property type="component" value="Unassembled WGS sequence"/>
</dbReference>
<reference evidence="2 3" key="1">
    <citation type="journal article" date="2019" name="Int. J. Syst. Evol. Microbiol.">
        <title>The Global Catalogue of Microorganisms (GCM) 10K type strain sequencing project: providing services to taxonomists for standard genome sequencing and annotation.</title>
        <authorList>
            <consortium name="The Broad Institute Genomics Platform"/>
            <consortium name="The Broad Institute Genome Sequencing Center for Infectious Disease"/>
            <person name="Wu L."/>
            <person name="Ma J."/>
        </authorList>
    </citation>
    <scope>NUCLEOTIDE SEQUENCE [LARGE SCALE GENOMIC DNA]</scope>
    <source>
        <strain evidence="2 3">JCM 13002</strain>
    </source>
</reference>
<evidence type="ECO:0000256" key="1">
    <source>
        <dbReference type="SAM" id="MobiDB-lite"/>
    </source>
</evidence>
<sequence length="147" mass="15568">MRGLRLYPHRCAYLPRPGGASTRSASGVPLPDAGWIGEAGPGPSCLDPGPGGSENDFTNRNAIFMTWNLLHLARMLKDAGSIPAHGNRRSEWGVGCRFDFENPEHRCPRLPSRGERCGCSAGRSPAPATGPAQPPADRFAGFGPACS</sequence>